<name>A0AA88U4H1_9TELE</name>
<evidence type="ECO:0000313" key="1">
    <source>
        <dbReference type="EMBL" id="KAK2911223.1"/>
    </source>
</evidence>
<keyword evidence="2" id="KW-1185">Reference proteome</keyword>
<dbReference type="Proteomes" id="UP001187343">
    <property type="component" value="Unassembled WGS sequence"/>
</dbReference>
<organism evidence="1 2">
    <name type="scientific">Cirrhinus molitorella</name>
    <name type="common">mud carp</name>
    <dbReference type="NCBI Taxonomy" id="172907"/>
    <lineage>
        <taxon>Eukaryota</taxon>
        <taxon>Metazoa</taxon>
        <taxon>Chordata</taxon>
        <taxon>Craniata</taxon>
        <taxon>Vertebrata</taxon>
        <taxon>Euteleostomi</taxon>
        <taxon>Actinopterygii</taxon>
        <taxon>Neopterygii</taxon>
        <taxon>Teleostei</taxon>
        <taxon>Ostariophysi</taxon>
        <taxon>Cypriniformes</taxon>
        <taxon>Cyprinidae</taxon>
        <taxon>Labeoninae</taxon>
        <taxon>Labeonini</taxon>
        <taxon>Cirrhinus</taxon>
    </lineage>
</organism>
<comment type="caution">
    <text evidence="1">The sequence shown here is derived from an EMBL/GenBank/DDBJ whole genome shotgun (WGS) entry which is preliminary data.</text>
</comment>
<dbReference type="AlphaFoldDB" id="A0AA88U4H1"/>
<accession>A0AA88U4H1</accession>
<proteinExistence type="predicted"/>
<reference evidence="1" key="1">
    <citation type="submission" date="2023-08" db="EMBL/GenBank/DDBJ databases">
        <title>Chromosome-level Genome Assembly of mud carp (Cirrhinus molitorella).</title>
        <authorList>
            <person name="Liu H."/>
        </authorList>
    </citation>
    <scope>NUCLEOTIDE SEQUENCE</scope>
    <source>
        <strain evidence="1">Prfri</strain>
        <tissue evidence="1">Muscle</tissue>
    </source>
</reference>
<protein>
    <submittedName>
        <fullName evidence="1">Uncharacterized protein</fullName>
    </submittedName>
</protein>
<evidence type="ECO:0000313" key="2">
    <source>
        <dbReference type="Proteomes" id="UP001187343"/>
    </source>
</evidence>
<sequence length="83" mass="9305">MRKDKVAVDPLMRFRTSIGGMSNRYVVIEGGGYLTDIRNPSRNPTAVPRRCESRRPALGAPTARRYAIPNAVYGGLLYRHFVP</sequence>
<gene>
    <name evidence="1" type="ORF">Q8A67_003356</name>
</gene>
<dbReference type="EMBL" id="JAUYZG010000003">
    <property type="protein sequence ID" value="KAK2911223.1"/>
    <property type="molecule type" value="Genomic_DNA"/>
</dbReference>